<dbReference type="RefSeq" id="XP_029739878.1">
    <property type="nucleotide sequence ID" value="XM_029883587.1"/>
</dbReference>
<gene>
    <name evidence="1" type="ORF">EX895_002989</name>
</gene>
<dbReference type="Gene3D" id="1.20.1590.10">
    <property type="entry name" value="YP_001051499.1 domain like"/>
    <property type="match status" value="1"/>
</dbReference>
<dbReference type="Proteomes" id="UP000306050">
    <property type="component" value="Chromosome SGRAM_19"/>
</dbReference>
<accession>A0A4U7KTT1</accession>
<reference evidence="1 2" key="1">
    <citation type="submission" date="2019-05" db="EMBL/GenBank/DDBJ databases">
        <title>Sporisorium graminicola CBS 10092 draft sequencing and annotation.</title>
        <authorList>
            <person name="Solano-Gonzalez S."/>
            <person name="Caddick M.X."/>
            <person name="Darby A."/>
        </authorList>
    </citation>
    <scope>NUCLEOTIDE SEQUENCE [LARGE SCALE GENOMIC DNA]</scope>
    <source>
        <strain evidence="1 2">CBS 10092</strain>
    </source>
</reference>
<name>A0A4U7KTT1_9BASI</name>
<dbReference type="EMBL" id="SRRM01000011">
    <property type="protein sequence ID" value="TKY87893.1"/>
    <property type="molecule type" value="Genomic_DNA"/>
</dbReference>
<proteinExistence type="predicted"/>
<keyword evidence="2" id="KW-1185">Reference proteome</keyword>
<organism evidence="1 2">
    <name type="scientific">Sporisorium graminicola</name>
    <dbReference type="NCBI Taxonomy" id="280036"/>
    <lineage>
        <taxon>Eukaryota</taxon>
        <taxon>Fungi</taxon>
        <taxon>Dikarya</taxon>
        <taxon>Basidiomycota</taxon>
        <taxon>Ustilaginomycotina</taxon>
        <taxon>Ustilaginomycetes</taxon>
        <taxon>Ustilaginales</taxon>
        <taxon>Ustilaginaceae</taxon>
        <taxon>Sporisorium</taxon>
    </lineage>
</organism>
<dbReference type="GeneID" id="40725884"/>
<dbReference type="AlphaFoldDB" id="A0A4U7KTT1"/>
<dbReference type="OrthoDB" id="10581841at2759"/>
<evidence type="ECO:0000313" key="1">
    <source>
        <dbReference type="EMBL" id="TKY87893.1"/>
    </source>
</evidence>
<comment type="caution">
    <text evidence="1">The sequence shown here is derived from an EMBL/GenBank/DDBJ whole genome shotgun (WGS) entry which is preliminary data.</text>
</comment>
<dbReference type="KEGG" id="sgra:EX895_002989"/>
<sequence length="217" mass="23958">MSSTLGPLEYASQVYNKVDVLSPPKQLLFEVGLCEILVVLVADLAADEDTSTLAAYQNALDAIRVIDQKGTPQSKRLVKMARQTVEALIPDDDDARAWRWTTALWQNAGISIYYTCGVVLGDQQSGFPLTHYIEAMDHIIQVTSSLNTPLPLSLIQLPPIMLHAHHMITDMIQTLESLVLSPDAVAEYYKQVDDGGHSLASMAKQLRDEARNRGVKI</sequence>
<protein>
    <submittedName>
        <fullName evidence="1">Uncharacterized protein</fullName>
    </submittedName>
</protein>
<evidence type="ECO:0000313" key="2">
    <source>
        <dbReference type="Proteomes" id="UP000306050"/>
    </source>
</evidence>
<dbReference type="InterPro" id="IPR023381">
    <property type="entry name" value="YP001051499.1-like_dom_sf"/>
</dbReference>